<sequence>MTAASKYKKKSATIRGLKMAYIEEGEGDPIVFLHGNPTSSYLWRNVMPHLEGRGRLIAPDLIGMGDSEKLLDSGPDKYTFKEHRAFLQDLLAYLDVNKNVTLVLHDWGSALGFDWAYQNQTAIKGIAYMEAIVRPIASWDDWPEAARNIFQAFRSPAGEELILEKNIFVERVLPGSIIRKLEDEEMREYIRPFRNAGEDRRPTLTWPRQIPIAGEPEDVVGIVDEYSRWLAQADLAKLFINADPGSILIGKQREFCRTWPNQTEVTVKGLHFIQEDSPDEIGRAISEFVARI</sequence>
<protein>
    <submittedName>
        <fullName evidence="3">Haloalkane dehalogenase</fullName>
        <ecNumber evidence="3">3.8.1.5</ecNumber>
    </submittedName>
</protein>
<dbReference type="Pfam" id="PF00561">
    <property type="entry name" value="Abhydrolase_1"/>
    <property type="match status" value="1"/>
</dbReference>
<accession>A0A845MGC8</accession>
<dbReference type="GO" id="GO:0018786">
    <property type="term" value="F:haloalkane dehalogenase activity"/>
    <property type="evidence" value="ECO:0007669"/>
    <property type="project" value="UniProtKB-EC"/>
</dbReference>
<dbReference type="InterPro" id="IPR000639">
    <property type="entry name" value="Epox_hydrolase-like"/>
</dbReference>
<dbReference type="RefSeq" id="WP_161339559.1">
    <property type="nucleotide sequence ID" value="NZ_JBHSDG010000003.1"/>
</dbReference>
<dbReference type="Proteomes" id="UP000445696">
    <property type="component" value="Unassembled WGS sequence"/>
</dbReference>
<name>A0A845MGC8_9PROT</name>
<dbReference type="InterPro" id="IPR029058">
    <property type="entry name" value="AB_hydrolase_fold"/>
</dbReference>
<dbReference type="InterPro" id="IPR000073">
    <property type="entry name" value="AB_hydrolase_1"/>
</dbReference>
<dbReference type="PRINTS" id="PR00412">
    <property type="entry name" value="EPOXHYDRLASE"/>
</dbReference>
<feature type="domain" description="AB hydrolase-1" evidence="2">
    <location>
        <begin position="29"/>
        <end position="277"/>
    </location>
</feature>
<keyword evidence="4" id="KW-1185">Reference proteome</keyword>
<comment type="caution">
    <text evidence="3">The sequence shown here is derived from an EMBL/GenBank/DDBJ whole genome shotgun (WGS) entry which is preliminary data.</text>
</comment>
<keyword evidence="1 3" id="KW-0378">Hydrolase</keyword>
<evidence type="ECO:0000256" key="1">
    <source>
        <dbReference type="ARBA" id="ARBA00022801"/>
    </source>
</evidence>
<dbReference type="EMBL" id="WTVA01000014">
    <property type="protein sequence ID" value="MZR23083.1"/>
    <property type="molecule type" value="Genomic_DNA"/>
</dbReference>
<evidence type="ECO:0000259" key="2">
    <source>
        <dbReference type="Pfam" id="PF00561"/>
    </source>
</evidence>
<proteinExistence type="predicted"/>
<dbReference type="AlphaFoldDB" id="A0A845MGC8"/>
<dbReference type="Gene3D" id="3.40.50.1820">
    <property type="entry name" value="alpha/beta hydrolase"/>
    <property type="match status" value="1"/>
</dbReference>
<dbReference type="EC" id="3.8.1.5" evidence="3"/>
<evidence type="ECO:0000313" key="4">
    <source>
        <dbReference type="Proteomes" id="UP000445696"/>
    </source>
</evidence>
<reference evidence="3 4" key="1">
    <citation type="journal article" date="2014" name="Int. J. Syst. Evol. Microbiol.">
        <title>Sneathiella chungangensis sp. nov., isolated from a marine sand, and emended description of the genus Sneathiella.</title>
        <authorList>
            <person name="Siamphan C."/>
            <person name="Kim H."/>
            <person name="Lee J.S."/>
            <person name="Kim W."/>
        </authorList>
    </citation>
    <scope>NUCLEOTIDE SEQUENCE [LARGE SCALE GENOMIC DNA]</scope>
    <source>
        <strain evidence="3 4">KCTC 32476</strain>
    </source>
</reference>
<organism evidence="3 4">
    <name type="scientific">Sneathiella chungangensis</name>
    <dbReference type="NCBI Taxonomy" id="1418234"/>
    <lineage>
        <taxon>Bacteria</taxon>
        <taxon>Pseudomonadati</taxon>
        <taxon>Pseudomonadota</taxon>
        <taxon>Alphaproteobacteria</taxon>
        <taxon>Sneathiellales</taxon>
        <taxon>Sneathiellaceae</taxon>
        <taxon>Sneathiella</taxon>
    </lineage>
</organism>
<gene>
    <name evidence="3" type="ORF">GQF03_12170</name>
</gene>
<dbReference type="PANTHER" id="PTHR43329">
    <property type="entry name" value="EPOXIDE HYDROLASE"/>
    <property type="match status" value="1"/>
</dbReference>
<dbReference type="SUPFAM" id="SSF53474">
    <property type="entry name" value="alpha/beta-Hydrolases"/>
    <property type="match status" value="1"/>
</dbReference>
<dbReference type="OrthoDB" id="9804723at2"/>
<dbReference type="NCBIfam" id="NF002938">
    <property type="entry name" value="PRK03592.1"/>
    <property type="match status" value="1"/>
</dbReference>
<evidence type="ECO:0000313" key="3">
    <source>
        <dbReference type="EMBL" id="MZR23083.1"/>
    </source>
</evidence>